<keyword evidence="2 6" id="KW-1003">Cell membrane</keyword>
<keyword evidence="5 6" id="KW-0472">Membrane</keyword>
<evidence type="ECO:0000313" key="8">
    <source>
        <dbReference type="EMBL" id="MFC4870171.1"/>
    </source>
</evidence>
<feature type="domain" description="VTT" evidence="7">
    <location>
        <begin position="77"/>
        <end position="193"/>
    </location>
</feature>
<proteinExistence type="inferred from homology"/>
<evidence type="ECO:0000256" key="6">
    <source>
        <dbReference type="RuleBase" id="RU366058"/>
    </source>
</evidence>
<evidence type="ECO:0000256" key="4">
    <source>
        <dbReference type="ARBA" id="ARBA00022989"/>
    </source>
</evidence>
<feature type="transmembrane region" description="Helical" evidence="6">
    <location>
        <begin position="95"/>
        <end position="113"/>
    </location>
</feature>
<dbReference type="PANTHER" id="PTHR12677">
    <property type="entry name" value="GOLGI APPARATUS MEMBRANE PROTEIN TVP38-RELATED"/>
    <property type="match status" value="1"/>
</dbReference>
<keyword evidence="9" id="KW-1185">Reference proteome</keyword>
<reference evidence="9" key="1">
    <citation type="journal article" date="2019" name="Int. J. Syst. Evol. Microbiol.">
        <title>The Global Catalogue of Microorganisms (GCM) 10K type strain sequencing project: providing services to taxonomists for standard genome sequencing and annotation.</title>
        <authorList>
            <consortium name="The Broad Institute Genomics Platform"/>
            <consortium name="The Broad Institute Genome Sequencing Center for Infectious Disease"/>
            <person name="Wu L."/>
            <person name="Ma J."/>
        </authorList>
    </citation>
    <scope>NUCLEOTIDE SEQUENCE [LARGE SCALE GENOMIC DNA]</scope>
    <source>
        <strain evidence="9">CGMCC 4.7466</strain>
    </source>
</reference>
<dbReference type="Pfam" id="PF09335">
    <property type="entry name" value="VTT_dom"/>
    <property type="match status" value="1"/>
</dbReference>
<dbReference type="Proteomes" id="UP001595818">
    <property type="component" value="Unassembled WGS sequence"/>
</dbReference>
<comment type="caution">
    <text evidence="8">The sequence shown here is derived from an EMBL/GenBank/DDBJ whole genome shotgun (WGS) entry which is preliminary data.</text>
</comment>
<dbReference type="InterPro" id="IPR032816">
    <property type="entry name" value="VTT_dom"/>
</dbReference>
<feature type="transmembrane region" description="Helical" evidence="6">
    <location>
        <begin position="212"/>
        <end position="230"/>
    </location>
</feature>
<feature type="transmembrane region" description="Helical" evidence="6">
    <location>
        <begin position="179"/>
        <end position="200"/>
    </location>
</feature>
<evidence type="ECO:0000256" key="1">
    <source>
        <dbReference type="ARBA" id="ARBA00004651"/>
    </source>
</evidence>
<comment type="similarity">
    <text evidence="6">Belongs to the TVP38/TMEM64 family.</text>
</comment>
<accession>A0ABV9SV15</accession>
<keyword evidence="3 6" id="KW-0812">Transmembrane</keyword>
<protein>
    <recommendedName>
        <fullName evidence="6">TVP38/TMEM64 family membrane protein</fullName>
    </recommendedName>
</protein>
<keyword evidence="4 6" id="KW-1133">Transmembrane helix</keyword>
<name>A0ABV9SV15_9BACT</name>
<feature type="transmembrane region" description="Helical" evidence="6">
    <location>
        <begin position="61"/>
        <end position="89"/>
    </location>
</feature>
<organism evidence="8 9">
    <name type="scientific">Negadavirga shengliensis</name>
    <dbReference type="NCBI Taxonomy" id="1389218"/>
    <lineage>
        <taxon>Bacteria</taxon>
        <taxon>Pseudomonadati</taxon>
        <taxon>Bacteroidota</taxon>
        <taxon>Cytophagia</taxon>
        <taxon>Cytophagales</taxon>
        <taxon>Cyclobacteriaceae</taxon>
        <taxon>Negadavirga</taxon>
    </lineage>
</organism>
<evidence type="ECO:0000256" key="3">
    <source>
        <dbReference type="ARBA" id="ARBA00022692"/>
    </source>
</evidence>
<dbReference type="InterPro" id="IPR015414">
    <property type="entry name" value="TMEM64"/>
</dbReference>
<evidence type="ECO:0000313" key="9">
    <source>
        <dbReference type="Proteomes" id="UP001595818"/>
    </source>
</evidence>
<dbReference type="EMBL" id="JBHSJJ010000001">
    <property type="protein sequence ID" value="MFC4870171.1"/>
    <property type="molecule type" value="Genomic_DNA"/>
</dbReference>
<feature type="transmembrane region" description="Helical" evidence="6">
    <location>
        <begin position="20"/>
        <end position="40"/>
    </location>
</feature>
<comment type="subcellular location">
    <subcellularLocation>
        <location evidence="1 6">Cell membrane</location>
        <topology evidence="1 6">Multi-pass membrane protein</topology>
    </subcellularLocation>
</comment>
<evidence type="ECO:0000256" key="5">
    <source>
        <dbReference type="ARBA" id="ARBA00023136"/>
    </source>
</evidence>
<evidence type="ECO:0000256" key="2">
    <source>
        <dbReference type="ARBA" id="ARBA00022475"/>
    </source>
</evidence>
<gene>
    <name evidence="8" type="ORF">ACFPFU_00620</name>
</gene>
<sequence length="242" mass="27437">MNKKPSIFKRFKQIYSENPSIFWAIVWVSLMPSIGSLIVLQWFYSKGNDFILFDLEHPLSLVLYITGSTLLMGFALLPTTFLSVLSGFMFGWSSLPYLIVGYTLASIIGYSLGTKMGHNSLEILLQQYPKAADLIRHKRKRMGWLVAFVRLSPVIPFALSNILFALLKAGLKNVIWAGLWGMLPRTILAFFTGIVADSLYQALKRKEENWQLLLIGLLFLLSAWGIYRFFTNGSSSAYRKSS</sequence>
<dbReference type="PANTHER" id="PTHR12677:SF59">
    <property type="entry name" value="GOLGI APPARATUS MEMBRANE PROTEIN TVP38-RELATED"/>
    <property type="match status" value="1"/>
</dbReference>
<evidence type="ECO:0000259" key="7">
    <source>
        <dbReference type="Pfam" id="PF09335"/>
    </source>
</evidence>
<feature type="transmembrane region" description="Helical" evidence="6">
    <location>
        <begin position="144"/>
        <end position="167"/>
    </location>
</feature>
<dbReference type="RefSeq" id="WP_377060479.1">
    <property type="nucleotide sequence ID" value="NZ_JBHSJJ010000001.1"/>
</dbReference>